<evidence type="ECO:0008006" key="4">
    <source>
        <dbReference type="Google" id="ProtNLM"/>
    </source>
</evidence>
<organism evidence="2 3">
    <name type="scientific">Edaphochlamys debaryana</name>
    <dbReference type="NCBI Taxonomy" id="47281"/>
    <lineage>
        <taxon>Eukaryota</taxon>
        <taxon>Viridiplantae</taxon>
        <taxon>Chlorophyta</taxon>
        <taxon>core chlorophytes</taxon>
        <taxon>Chlorophyceae</taxon>
        <taxon>CS clade</taxon>
        <taxon>Chlamydomonadales</taxon>
        <taxon>Chlamydomonadales incertae sedis</taxon>
        <taxon>Edaphochlamys</taxon>
    </lineage>
</organism>
<feature type="compositionally biased region" description="Low complexity" evidence="1">
    <location>
        <begin position="83"/>
        <end position="96"/>
    </location>
</feature>
<reference evidence="2" key="1">
    <citation type="journal article" date="2020" name="bioRxiv">
        <title>Comparative genomics of Chlamydomonas.</title>
        <authorList>
            <person name="Craig R.J."/>
            <person name="Hasan A.R."/>
            <person name="Ness R.W."/>
            <person name="Keightley P.D."/>
        </authorList>
    </citation>
    <scope>NUCLEOTIDE SEQUENCE</scope>
    <source>
        <strain evidence="2">CCAP 11/70</strain>
    </source>
</reference>
<feature type="compositionally biased region" description="Polar residues" evidence="1">
    <location>
        <begin position="599"/>
        <end position="616"/>
    </location>
</feature>
<protein>
    <recommendedName>
        <fullName evidence="4">Sfi1 spindle body domain-containing protein</fullName>
    </recommendedName>
</protein>
<dbReference type="Proteomes" id="UP000612055">
    <property type="component" value="Unassembled WGS sequence"/>
</dbReference>
<feature type="region of interest" description="Disordered" evidence="1">
    <location>
        <begin position="1"/>
        <end position="101"/>
    </location>
</feature>
<keyword evidence="3" id="KW-1185">Reference proteome</keyword>
<feature type="compositionally biased region" description="Low complexity" evidence="1">
    <location>
        <begin position="838"/>
        <end position="849"/>
    </location>
</feature>
<feature type="region of interest" description="Disordered" evidence="1">
    <location>
        <begin position="1090"/>
        <end position="1142"/>
    </location>
</feature>
<feature type="compositionally biased region" description="Low complexity" evidence="1">
    <location>
        <begin position="780"/>
        <end position="790"/>
    </location>
</feature>
<feature type="region of interest" description="Disordered" evidence="1">
    <location>
        <begin position="1019"/>
        <end position="1052"/>
    </location>
</feature>
<dbReference type="EMBL" id="JAEHOE010000022">
    <property type="protein sequence ID" value="KAG2495781.1"/>
    <property type="molecule type" value="Genomic_DNA"/>
</dbReference>
<evidence type="ECO:0000256" key="1">
    <source>
        <dbReference type="SAM" id="MobiDB-lite"/>
    </source>
</evidence>
<feature type="compositionally biased region" description="Polar residues" evidence="1">
    <location>
        <begin position="1116"/>
        <end position="1130"/>
    </location>
</feature>
<feature type="compositionally biased region" description="Basic and acidic residues" evidence="1">
    <location>
        <begin position="586"/>
        <end position="598"/>
    </location>
</feature>
<evidence type="ECO:0000313" key="2">
    <source>
        <dbReference type="EMBL" id="KAG2495781.1"/>
    </source>
</evidence>
<evidence type="ECO:0000313" key="3">
    <source>
        <dbReference type="Proteomes" id="UP000612055"/>
    </source>
</evidence>
<comment type="caution">
    <text evidence="2">The sequence shown here is derived from an EMBL/GenBank/DDBJ whole genome shotgun (WGS) entry which is preliminary data.</text>
</comment>
<feature type="region of interest" description="Disordered" evidence="1">
    <location>
        <begin position="572"/>
        <end position="685"/>
    </location>
</feature>
<feature type="region of interest" description="Disordered" evidence="1">
    <location>
        <begin position="775"/>
        <end position="850"/>
    </location>
</feature>
<feature type="region of interest" description="Disordered" evidence="1">
    <location>
        <begin position="905"/>
        <end position="931"/>
    </location>
</feature>
<proteinExistence type="predicted"/>
<name>A0A835Y4E6_9CHLO</name>
<feature type="region of interest" description="Disordered" evidence="1">
    <location>
        <begin position="208"/>
        <end position="242"/>
    </location>
</feature>
<feature type="region of interest" description="Disordered" evidence="1">
    <location>
        <begin position="964"/>
        <end position="991"/>
    </location>
</feature>
<accession>A0A835Y4E6</accession>
<sequence>MGPTLGVAGGSSSVESWLRTAGPGPQLAPPNAWCGSDQQAGFPEQGMPPVQPLLPLTEWIEGLSDSSSPQDDNHGPSRAWQGHAQPAASQHPSQQQWARGPVQAVAWEEPQEEDDDGLQPSRLFDRGWLGQGAQAGGALARPQVVSPRFSAFDAEGSAIAGKLLLDAQSVSERSPQSGCAQLPPTAASGVAQQSWTAQCWAARGSGRAASAGGAQPFDRRAAGGASASSGVSTRDDDATNLLGGFSPTSRRLYYSSGGAPTGAALGVGGRTTATAGAWANLGPHAARSRGCAAAYGRPTTSQSLSPGGEAVSAFLGLCGSAEHERVAQASAAALAAQAAVTQEALQRCFEGWKHQVALRRLFSFLARGRDQRLLVQVFAAWQDVALAQQTRRTALLAACKRRRNARLVLRGWSAWRAAMAMAQQAEQRAALLAAGQHARALAGRALRGWITLWAQRASVRVLARHRALALARSCLLAWRQVAADQAEARAAAALLAEAEARAAAALEADARAAAAAAAAAQAQVQRLRGSSASAPVGWDAAGGLLGDFWAAQTQPRQLSLPSEHRGSLQAWLEPQPPAGLQPPHQTRSEVRQDARRSDQAAQRSSVGAWSEAQSQSEPEREVSLVFRDEGHGDHRRSHGHLSDDEAEAAWEARRQQAPEATVSAGAREPVTDGADDEEEAPGKEAAAHLQWALEWARDTHRLLRTRHCFRGWLRLADRGCEVQHRQRQLHSEALAELQNDAALLEAADLLGRHRYLAPVLHAWRALALAGLPARNPPAAQPAHASAPGAPVSAPQQPQPLWPGSTSVSATAGAVAGAAQARPHGQVQAGAGGSPSELRATTPADAAPTRPWHPVEAVPYGTGAGAAVSGASTPVALTAAAAAALSSAAATPFLAGRLCAGAAAGATPGAALDGSASRRPTLSPADSTPPSVTHAAQLAGQASGCVSVAPIEQHPLYVLVEAEGDEAGPEGGARSPAPRGSPVSAGPTPEEHTRALAALEPEALLQVLESDCDWYTDRFLTPGPTPNASRRTTAADRSTGVGAPATSEPPSADARLAAVAEALTHPRSLRTSQPRVDTGGAAALAAALAAPTPQGAGDHHQGSSQGRPPAPWDDEGTQQTAWHRDPSNQGPQAPEGARRDGAEVPRAVQWSGYGEVESEQPAELYVQYEEEAPYQEYDMQTHPQYDDEYGVRGQAYEEDAYADGAPYDGTMDVYEDGPQYDEGNVAYAQQVPQPTERRRQQQSSQLEGYASPAPGMPAVYLTGPQDGASWPPMGQYKASPMDGTELYKMYVARADGIMRLRGTQIAYPVAL</sequence>
<dbReference type="OrthoDB" id="552444at2759"/>
<feature type="compositionally biased region" description="Polar residues" evidence="1">
    <location>
        <begin position="917"/>
        <end position="930"/>
    </location>
</feature>
<feature type="compositionally biased region" description="Basic and acidic residues" evidence="1">
    <location>
        <begin position="617"/>
        <end position="632"/>
    </location>
</feature>
<feature type="compositionally biased region" description="Polar residues" evidence="1">
    <location>
        <begin position="1025"/>
        <end position="1035"/>
    </location>
</feature>
<feature type="region of interest" description="Disordered" evidence="1">
    <location>
        <begin position="1229"/>
        <end position="1256"/>
    </location>
</feature>
<feature type="compositionally biased region" description="Low complexity" evidence="1">
    <location>
        <begin position="803"/>
        <end position="818"/>
    </location>
</feature>
<gene>
    <name evidence="2" type="ORF">HYH03_006026</name>
</gene>